<organism evidence="3">
    <name type="scientific">Desulfatirhabdium butyrativorans</name>
    <dbReference type="NCBI Taxonomy" id="340467"/>
    <lineage>
        <taxon>Bacteria</taxon>
        <taxon>Pseudomonadati</taxon>
        <taxon>Thermodesulfobacteriota</taxon>
        <taxon>Desulfobacteria</taxon>
        <taxon>Desulfobacterales</taxon>
        <taxon>Desulfatirhabdiaceae</taxon>
        <taxon>Desulfatirhabdium</taxon>
    </lineage>
</organism>
<evidence type="ECO:0008006" key="4">
    <source>
        <dbReference type="Google" id="ProtNLM"/>
    </source>
</evidence>
<feature type="signal peptide" evidence="2">
    <location>
        <begin position="1"/>
        <end position="24"/>
    </location>
</feature>
<dbReference type="AlphaFoldDB" id="A0A7C4W2A3"/>
<protein>
    <recommendedName>
        <fullName evidence="4">DUF3859 domain-containing protein</fullName>
    </recommendedName>
</protein>
<reference evidence="3" key="1">
    <citation type="journal article" date="2020" name="mSystems">
        <title>Genome- and Community-Level Interaction Insights into Carbon Utilization and Element Cycling Functions of Hydrothermarchaeota in Hydrothermal Sediment.</title>
        <authorList>
            <person name="Zhou Z."/>
            <person name="Liu Y."/>
            <person name="Xu W."/>
            <person name="Pan J."/>
            <person name="Luo Z.H."/>
            <person name="Li M."/>
        </authorList>
    </citation>
    <scope>NUCLEOTIDE SEQUENCE [LARGE SCALE GENOMIC DNA]</scope>
    <source>
        <strain evidence="3">SpSt-477</strain>
    </source>
</reference>
<sequence>MFPLSFRWLTAMLLTFLGAAPAFGVQAPAPHEIGGFSIGSDVSSYGDRVLSRTALPVRYAEFITEAEVQVPAGFKTGIIAYGSCAYPGKILRLKFKYANDSREFFEELVRRMKARFGQKPEWRGDPFQNVMAWKWSFRDTEGKRITLIVQHNQVDSDERIGNTVKLTWMDAVEQERSCYERKHPEGKRQREAKKRADTTMNASEWEALMPK</sequence>
<gene>
    <name evidence="3" type="ORF">ENS29_16665</name>
</gene>
<keyword evidence="2" id="KW-0732">Signal</keyword>
<evidence type="ECO:0000313" key="3">
    <source>
        <dbReference type="EMBL" id="HGU34458.1"/>
    </source>
</evidence>
<dbReference type="EMBL" id="DSUH01000380">
    <property type="protein sequence ID" value="HGU34458.1"/>
    <property type="molecule type" value="Genomic_DNA"/>
</dbReference>
<accession>A0A7C4W2A3</accession>
<proteinExistence type="predicted"/>
<evidence type="ECO:0000256" key="1">
    <source>
        <dbReference type="SAM" id="MobiDB-lite"/>
    </source>
</evidence>
<feature type="chain" id="PRO_5027683808" description="DUF3859 domain-containing protein" evidence="2">
    <location>
        <begin position="25"/>
        <end position="211"/>
    </location>
</feature>
<evidence type="ECO:0000256" key="2">
    <source>
        <dbReference type="SAM" id="SignalP"/>
    </source>
</evidence>
<comment type="caution">
    <text evidence="3">The sequence shown here is derived from an EMBL/GenBank/DDBJ whole genome shotgun (WGS) entry which is preliminary data.</text>
</comment>
<feature type="compositionally biased region" description="Basic and acidic residues" evidence="1">
    <location>
        <begin position="179"/>
        <end position="197"/>
    </location>
</feature>
<feature type="region of interest" description="Disordered" evidence="1">
    <location>
        <begin position="179"/>
        <end position="211"/>
    </location>
</feature>
<name>A0A7C4W2A3_9BACT</name>